<feature type="transmembrane region" description="Helical" evidence="12">
    <location>
        <begin position="419"/>
        <end position="440"/>
    </location>
</feature>
<dbReference type="Pfam" id="PF02225">
    <property type="entry name" value="PA"/>
    <property type="match status" value="1"/>
</dbReference>
<dbReference type="EMBL" id="CAJJDN010000127">
    <property type="protein sequence ID" value="CAD8120704.1"/>
    <property type="molecule type" value="Genomic_DNA"/>
</dbReference>
<dbReference type="GO" id="GO:0012505">
    <property type="term" value="C:endomembrane system"/>
    <property type="evidence" value="ECO:0007669"/>
    <property type="project" value="UniProtKB-SubCell"/>
</dbReference>
<evidence type="ECO:0008006" key="17">
    <source>
        <dbReference type="Google" id="ProtNLM"/>
    </source>
</evidence>
<evidence type="ECO:0000256" key="2">
    <source>
        <dbReference type="ARBA" id="ARBA00022692"/>
    </source>
</evidence>
<sequence length="475" mass="55535">MIIFALITLVLGQNETLFIQHPQELANNVGLQTIKFNIANFGFVPYGQRIAGMLEVASPFTFCQPEFNNSNNLSNDYSNVKVLLVQRGDCTFFIKTMNAQSYGYQMLVIVDNQDEEITGLNLVSLNETKEIDIPAIMISKKQGDLIKEYMDRNINERVYIVVKFPEMMKSEKVSYQYWFSAMDRSSYQFLEQFYPFHIEMRDQLEFTPHYAIDRCGICKKEDYKKPNQQCLSGGRYCASDPDADGPLTGQDAVREIVKQLCIFKQDQLKWWQYAVKYSNRCLTNTEILKCASEVMEQVNIDQKEVKSCYEKSFNNKNDELEDNELLSQQYQINLNFSAFSWPILYINDLKYKGALTVSTYTYNYETGAQQLFDTSHFGPLQTICRGFNEQYLPKICKQRMIGYIDDGIWIEHSLNSSTWVTWVIVLTTMILLMICTTFLYKRMYRKETNDQINQQVNIHLAQYYALNEQEKSMRK</sequence>
<dbReference type="InterPro" id="IPR003137">
    <property type="entry name" value="PA_domain"/>
</dbReference>
<dbReference type="PANTHER" id="PTHR22702:SF1">
    <property type="entry name" value="PROTEASE-ASSOCIATED DOMAIN-CONTAINING PROTEIN 1"/>
    <property type="match status" value="1"/>
</dbReference>
<keyword evidence="16" id="KW-1185">Reference proteome</keyword>
<dbReference type="Pfam" id="PF25011">
    <property type="entry name" value="VSR_TRX"/>
    <property type="match status" value="1"/>
</dbReference>
<evidence type="ECO:0000256" key="12">
    <source>
        <dbReference type="SAM" id="Phobius"/>
    </source>
</evidence>
<evidence type="ECO:0000313" key="16">
    <source>
        <dbReference type="Proteomes" id="UP000692954"/>
    </source>
</evidence>
<evidence type="ECO:0000256" key="5">
    <source>
        <dbReference type="ARBA" id="ARBA00022737"/>
    </source>
</evidence>
<dbReference type="GO" id="GO:0016020">
    <property type="term" value="C:membrane"/>
    <property type="evidence" value="ECO:0007669"/>
    <property type="project" value="UniProtKB-SubCell"/>
</dbReference>
<keyword evidence="10" id="KW-0325">Glycoprotein</keyword>
<dbReference type="OrthoDB" id="10045365at2759"/>
<keyword evidence="7" id="KW-0862">Zinc</keyword>
<keyword evidence="9 12" id="KW-0472">Membrane</keyword>
<proteinExistence type="predicted"/>
<keyword evidence="3" id="KW-0479">Metal-binding</keyword>
<dbReference type="InterPro" id="IPR056858">
    <property type="entry name" value="VSR_TRX"/>
</dbReference>
<reference evidence="15" key="1">
    <citation type="submission" date="2021-01" db="EMBL/GenBank/DDBJ databases">
        <authorList>
            <consortium name="Genoscope - CEA"/>
            <person name="William W."/>
        </authorList>
    </citation>
    <scope>NUCLEOTIDE SEQUENCE</scope>
</reference>
<dbReference type="PANTHER" id="PTHR22702">
    <property type="entry name" value="PROTEASE-ASSOCIATED DOMAIN-CONTAINING PROTEIN"/>
    <property type="match status" value="1"/>
</dbReference>
<keyword evidence="6" id="KW-0863">Zinc-finger</keyword>
<evidence type="ECO:0000256" key="10">
    <source>
        <dbReference type="ARBA" id="ARBA00023180"/>
    </source>
</evidence>
<accession>A0A8S1R022</accession>
<evidence type="ECO:0000256" key="6">
    <source>
        <dbReference type="ARBA" id="ARBA00022771"/>
    </source>
</evidence>
<evidence type="ECO:0000256" key="9">
    <source>
        <dbReference type="ARBA" id="ARBA00023136"/>
    </source>
</evidence>
<dbReference type="GO" id="GO:0005737">
    <property type="term" value="C:cytoplasm"/>
    <property type="evidence" value="ECO:0007669"/>
    <property type="project" value="UniProtKB-ARBA"/>
</dbReference>
<comment type="subcellular location">
    <subcellularLocation>
        <location evidence="11">Endomembrane system</location>
        <topology evidence="11">Single-pass membrane protein</topology>
    </subcellularLocation>
    <subcellularLocation>
        <location evidence="1">Membrane</location>
        <topology evidence="1">Single-pass type I membrane protein</topology>
    </subcellularLocation>
</comment>
<gene>
    <name evidence="15" type="ORF">PSON_ATCC_30995.1.T1270163</name>
</gene>
<dbReference type="GO" id="GO:0008270">
    <property type="term" value="F:zinc ion binding"/>
    <property type="evidence" value="ECO:0007669"/>
    <property type="project" value="UniProtKB-KW"/>
</dbReference>
<keyword evidence="8 12" id="KW-1133">Transmembrane helix</keyword>
<evidence type="ECO:0000256" key="4">
    <source>
        <dbReference type="ARBA" id="ARBA00022729"/>
    </source>
</evidence>
<evidence type="ECO:0000256" key="8">
    <source>
        <dbReference type="ARBA" id="ARBA00022989"/>
    </source>
</evidence>
<evidence type="ECO:0000256" key="11">
    <source>
        <dbReference type="ARBA" id="ARBA00037847"/>
    </source>
</evidence>
<dbReference type="Proteomes" id="UP000692954">
    <property type="component" value="Unassembled WGS sequence"/>
</dbReference>
<dbReference type="CDD" id="cd02123">
    <property type="entry name" value="PA_C_RZF_like"/>
    <property type="match status" value="1"/>
</dbReference>
<comment type="caution">
    <text evidence="15">The sequence shown here is derived from an EMBL/GenBank/DDBJ whole genome shotgun (WGS) entry which is preliminary data.</text>
</comment>
<evidence type="ECO:0000256" key="1">
    <source>
        <dbReference type="ARBA" id="ARBA00004479"/>
    </source>
</evidence>
<keyword evidence="4" id="KW-0732">Signal</keyword>
<feature type="domain" description="PA" evidence="13">
    <location>
        <begin position="77"/>
        <end position="145"/>
    </location>
</feature>
<evidence type="ECO:0000256" key="7">
    <source>
        <dbReference type="ARBA" id="ARBA00022833"/>
    </source>
</evidence>
<dbReference type="InterPro" id="IPR044744">
    <property type="entry name" value="ZNRF4/RNF13/RNF167_PA"/>
</dbReference>
<feature type="domain" description="Vacuolar sorting receptor thioredoxin-like" evidence="14">
    <location>
        <begin position="173"/>
        <end position="358"/>
    </location>
</feature>
<evidence type="ECO:0000259" key="14">
    <source>
        <dbReference type="Pfam" id="PF25011"/>
    </source>
</evidence>
<protein>
    <recommendedName>
        <fullName evidence="17">PA domain-containing protein</fullName>
    </recommendedName>
</protein>
<name>A0A8S1R022_9CILI</name>
<organism evidence="15 16">
    <name type="scientific">Paramecium sonneborni</name>
    <dbReference type="NCBI Taxonomy" id="65129"/>
    <lineage>
        <taxon>Eukaryota</taxon>
        <taxon>Sar</taxon>
        <taxon>Alveolata</taxon>
        <taxon>Ciliophora</taxon>
        <taxon>Intramacronucleata</taxon>
        <taxon>Oligohymenophorea</taxon>
        <taxon>Peniculida</taxon>
        <taxon>Parameciidae</taxon>
        <taxon>Paramecium</taxon>
    </lineage>
</organism>
<keyword evidence="5" id="KW-0677">Repeat</keyword>
<evidence type="ECO:0000259" key="13">
    <source>
        <dbReference type="Pfam" id="PF02225"/>
    </source>
</evidence>
<evidence type="ECO:0000313" key="15">
    <source>
        <dbReference type="EMBL" id="CAD8120704.1"/>
    </source>
</evidence>
<keyword evidence="2 12" id="KW-0812">Transmembrane</keyword>
<dbReference type="AlphaFoldDB" id="A0A8S1R022"/>
<evidence type="ECO:0000256" key="3">
    <source>
        <dbReference type="ARBA" id="ARBA00022723"/>
    </source>
</evidence>